<gene>
    <name evidence="2" type="ORF">DDQ50_10810</name>
</gene>
<dbReference type="InterPro" id="IPR018306">
    <property type="entry name" value="Phage_T5_Orf172_DNA-bd"/>
</dbReference>
<evidence type="ECO:0000259" key="1">
    <source>
        <dbReference type="SMART" id="SM00974"/>
    </source>
</evidence>
<evidence type="ECO:0000313" key="2">
    <source>
        <dbReference type="EMBL" id="PVZ94225.1"/>
    </source>
</evidence>
<reference evidence="2 3" key="1">
    <citation type="submission" date="2018-05" db="EMBL/GenBank/DDBJ databases">
        <title>Amnibacterium sp. M8JJ-5, whole genome shotgun sequence.</title>
        <authorList>
            <person name="Tuo L."/>
        </authorList>
    </citation>
    <scope>NUCLEOTIDE SEQUENCE [LARGE SCALE GENOMIC DNA]</scope>
    <source>
        <strain evidence="2 3">M8JJ-5</strain>
    </source>
</reference>
<organism evidence="2 3">
    <name type="scientific">Amnibacterium flavum</name>
    <dbReference type="NCBI Taxonomy" id="2173173"/>
    <lineage>
        <taxon>Bacteria</taxon>
        <taxon>Bacillati</taxon>
        <taxon>Actinomycetota</taxon>
        <taxon>Actinomycetes</taxon>
        <taxon>Micrococcales</taxon>
        <taxon>Microbacteriaceae</taxon>
        <taxon>Amnibacterium</taxon>
    </lineage>
</organism>
<dbReference type="Proteomes" id="UP000244893">
    <property type="component" value="Unassembled WGS sequence"/>
</dbReference>
<dbReference type="SMART" id="SM00974">
    <property type="entry name" value="T5orf172"/>
    <property type="match status" value="1"/>
</dbReference>
<accession>A0A2V1HNX7</accession>
<feature type="domain" description="Bacteriophage T5 Orf172 DNA-binding" evidence="1">
    <location>
        <begin position="99"/>
        <end position="167"/>
    </location>
</feature>
<dbReference type="EMBL" id="QEOP01000002">
    <property type="protein sequence ID" value="PVZ94225.1"/>
    <property type="molecule type" value="Genomic_DNA"/>
</dbReference>
<sequence length="189" mass="21070">MSPPTVACLAHDHDGAPCPRPAHAAAPLALCESHLVLAADWAVSIGAVDDLLPSPCVACGSTVGTRYASGWICAVCEWRLGDVPDGELPAPRVDVVYYIRFDDRIKIGTTANPRQRLGTLWHEELLAFERGDRLVERRRHEQFAEHRLGRSEWFSINAPLTAHVDELRAGVDDPWLLYARWRSHAVHRI</sequence>
<protein>
    <submittedName>
        <fullName evidence="2">ATPase</fullName>
    </submittedName>
</protein>
<proteinExistence type="predicted"/>
<keyword evidence="3" id="KW-1185">Reference proteome</keyword>
<dbReference type="OrthoDB" id="5106355at2"/>
<dbReference type="RefSeq" id="WP_116756738.1">
    <property type="nucleotide sequence ID" value="NZ_JBHUEX010000001.1"/>
</dbReference>
<comment type="caution">
    <text evidence="2">The sequence shown here is derived from an EMBL/GenBank/DDBJ whole genome shotgun (WGS) entry which is preliminary data.</text>
</comment>
<dbReference type="AlphaFoldDB" id="A0A2V1HNX7"/>
<evidence type="ECO:0000313" key="3">
    <source>
        <dbReference type="Proteomes" id="UP000244893"/>
    </source>
</evidence>
<dbReference type="Pfam" id="PF13455">
    <property type="entry name" value="MUG113"/>
    <property type="match status" value="1"/>
</dbReference>
<name>A0A2V1HNX7_9MICO</name>